<accession>A0A5N6GPJ5</accession>
<sequence>MQSYARLTPLFILQLCSLCPKCRQVGLTPWHRIKVFLVIFVSRTLLILLPLSDCPGQGPISAALTYLEFRRPPS</sequence>
<organism evidence="1">
    <name type="scientific">Aspergillus flavus</name>
    <dbReference type="NCBI Taxonomy" id="5059"/>
    <lineage>
        <taxon>Eukaryota</taxon>
        <taxon>Fungi</taxon>
        <taxon>Dikarya</taxon>
        <taxon>Ascomycota</taxon>
        <taxon>Pezizomycotina</taxon>
        <taxon>Eurotiomycetes</taxon>
        <taxon>Eurotiomycetidae</taxon>
        <taxon>Eurotiales</taxon>
        <taxon>Aspergillaceae</taxon>
        <taxon>Aspergillus</taxon>
        <taxon>Aspergillus subgen. Circumdati</taxon>
    </lineage>
</organism>
<dbReference type="Proteomes" id="UP000325434">
    <property type="component" value="Unassembled WGS sequence"/>
</dbReference>
<name>A0A5N6GPJ5_ASPFL</name>
<gene>
    <name evidence="1" type="ORF">BDV35DRAFT_362368</name>
</gene>
<protein>
    <submittedName>
        <fullName evidence="1">Uncharacterized protein</fullName>
    </submittedName>
</protein>
<evidence type="ECO:0000313" key="1">
    <source>
        <dbReference type="EMBL" id="KAB8243717.1"/>
    </source>
</evidence>
<proteinExistence type="predicted"/>
<reference evidence="1" key="1">
    <citation type="submission" date="2019-04" db="EMBL/GenBank/DDBJ databases">
        <title>Friends and foes A comparative genomics study of 23 Aspergillus species from section Flavi.</title>
        <authorList>
            <consortium name="DOE Joint Genome Institute"/>
            <person name="Kjaerbolling I."/>
            <person name="Vesth T."/>
            <person name="Frisvad J.C."/>
            <person name="Nybo J.L."/>
            <person name="Theobald S."/>
            <person name="Kildgaard S."/>
            <person name="Isbrandt T."/>
            <person name="Kuo A."/>
            <person name="Sato A."/>
            <person name="Lyhne E.K."/>
            <person name="Kogle M.E."/>
            <person name="Wiebenga A."/>
            <person name="Kun R.S."/>
            <person name="Lubbers R.J."/>
            <person name="Makela M.R."/>
            <person name="Barry K."/>
            <person name="Chovatia M."/>
            <person name="Clum A."/>
            <person name="Daum C."/>
            <person name="Haridas S."/>
            <person name="He G."/>
            <person name="LaButti K."/>
            <person name="Lipzen A."/>
            <person name="Mondo S."/>
            <person name="Riley R."/>
            <person name="Salamov A."/>
            <person name="Simmons B.A."/>
            <person name="Magnuson J.K."/>
            <person name="Henrissat B."/>
            <person name="Mortensen U.H."/>
            <person name="Larsen T.O."/>
            <person name="Devries R.P."/>
            <person name="Grigoriev I.V."/>
            <person name="Machida M."/>
            <person name="Baker S.E."/>
            <person name="Andersen M.R."/>
        </authorList>
    </citation>
    <scope>NUCLEOTIDE SEQUENCE [LARGE SCALE GENOMIC DNA]</scope>
    <source>
        <strain evidence="1">CBS 121.62</strain>
    </source>
</reference>
<dbReference type="EMBL" id="ML734638">
    <property type="protein sequence ID" value="KAB8243717.1"/>
    <property type="molecule type" value="Genomic_DNA"/>
</dbReference>
<dbReference type="AlphaFoldDB" id="A0A5N6GPJ5"/>